<evidence type="ECO:0000313" key="2">
    <source>
        <dbReference type="EMBL" id="KAG8500566.1"/>
    </source>
</evidence>
<keyword evidence="3" id="KW-1185">Reference proteome</keyword>
<dbReference type="Proteomes" id="UP000701853">
    <property type="component" value="Chromosome 2"/>
</dbReference>
<comment type="caution">
    <text evidence="2">The sequence shown here is derived from an EMBL/GenBank/DDBJ whole genome shotgun (WGS) entry which is preliminary data.</text>
</comment>
<feature type="compositionally biased region" description="Polar residues" evidence="1">
    <location>
        <begin position="50"/>
        <end position="61"/>
    </location>
</feature>
<dbReference type="EMBL" id="JAHUZN010000002">
    <property type="protein sequence ID" value="KAG8500566.1"/>
    <property type="molecule type" value="Genomic_DNA"/>
</dbReference>
<gene>
    <name evidence="2" type="ORF">CXB51_002690</name>
</gene>
<name>A0A8J5ZHS2_9ROSI</name>
<reference evidence="2 3" key="1">
    <citation type="journal article" date="2021" name="bioRxiv">
        <title>The Gossypium anomalum genome as a resource for cotton improvement and evolutionary analysis of hybrid incompatibility.</title>
        <authorList>
            <person name="Grover C.E."/>
            <person name="Yuan D."/>
            <person name="Arick M.A."/>
            <person name="Miller E.R."/>
            <person name="Hu G."/>
            <person name="Peterson D.G."/>
            <person name="Wendel J.F."/>
            <person name="Udall J.A."/>
        </authorList>
    </citation>
    <scope>NUCLEOTIDE SEQUENCE [LARGE SCALE GENOMIC DNA]</scope>
    <source>
        <strain evidence="2">JFW-Udall</strain>
        <tissue evidence="2">Leaf</tissue>
    </source>
</reference>
<feature type="compositionally biased region" description="Pro residues" evidence="1">
    <location>
        <begin position="118"/>
        <end position="128"/>
    </location>
</feature>
<proteinExistence type="predicted"/>
<dbReference type="AlphaFoldDB" id="A0A8J5ZHS2"/>
<evidence type="ECO:0000313" key="3">
    <source>
        <dbReference type="Proteomes" id="UP000701853"/>
    </source>
</evidence>
<sequence length="128" mass="13865">MITNESLHSITATNYQLLSANLPPHALHTNHPVGSLSITKKPSITITLDRSLGSNRPSLSTPKFLPTLNLTTHTSPSPNQNSAPTGIHHHPDFDKSARLLSRSLSSLSHTHPHFLNKTPPPSTPRPSP</sequence>
<dbReference type="OrthoDB" id="10548170at2759"/>
<feature type="region of interest" description="Disordered" evidence="1">
    <location>
        <begin position="50"/>
        <end position="128"/>
    </location>
</feature>
<organism evidence="2 3">
    <name type="scientific">Gossypium anomalum</name>
    <dbReference type="NCBI Taxonomy" id="47600"/>
    <lineage>
        <taxon>Eukaryota</taxon>
        <taxon>Viridiplantae</taxon>
        <taxon>Streptophyta</taxon>
        <taxon>Embryophyta</taxon>
        <taxon>Tracheophyta</taxon>
        <taxon>Spermatophyta</taxon>
        <taxon>Magnoliopsida</taxon>
        <taxon>eudicotyledons</taxon>
        <taxon>Gunneridae</taxon>
        <taxon>Pentapetalae</taxon>
        <taxon>rosids</taxon>
        <taxon>malvids</taxon>
        <taxon>Malvales</taxon>
        <taxon>Malvaceae</taxon>
        <taxon>Malvoideae</taxon>
        <taxon>Gossypium</taxon>
    </lineage>
</organism>
<protein>
    <submittedName>
        <fullName evidence="2">Uncharacterized protein</fullName>
    </submittedName>
</protein>
<feature type="compositionally biased region" description="Low complexity" evidence="1">
    <location>
        <begin position="98"/>
        <end position="108"/>
    </location>
</feature>
<accession>A0A8J5ZHS2</accession>
<evidence type="ECO:0000256" key="1">
    <source>
        <dbReference type="SAM" id="MobiDB-lite"/>
    </source>
</evidence>
<feature type="compositionally biased region" description="Polar residues" evidence="1">
    <location>
        <begin position="68"/>
        <end position="84"/>
    </location>
</feature>